<dbReference type="RefSeq" id="XP_067485746.1">
    <property type="nucleotide sequence ID" value="XM_067637793.1"/>
</dbReference>
<name>A0A436ZMX7_ARTFL</name>
<evidence type="ECO:0000256" key="1">
    <source>
        <dbReference type="SAM" id="MobiDB-lite"/>
    </source>
</evidence>
<organism evidence="2 3">
    <name type="scientific">Arthrobotrys flagrans</name>
    <name type="common">Nematode-trapping fungus</name>
    <name type="synonym">Trichothecium flagrans</name>
    <dbReference type="NCBI Taxonomy" id="97331"/>
    <lineage>
        <taxon>Eukaryota</taxon>
        <taxon>Fungi</taxon>
        <taxon>Dikarya</taxon>
        <taxon>Ascomycota</taxon>
        <taxon>Pezizomycotina</taxon>
        <taxon>Orbiliomycetes</taxon>
        <taxon>Orbiliales</taxon>
        <taxon>Orbiliaceae</taxon>
        <taxon>Arthrobotrys</taxon>
    </lineage>
</organism>
<sequence length="225" mass="25131">MQNSSNNTPSRLARGIDEDEHRTYNSEDQTPSGHEEPYIPTTYCPHPHTTISSHHDELSFPLSYRKRAASKPISERSDPISDSGASPTTQIRSPKRHCRARTSSTSSNQSLASTSSEVSLKLERIRKAKQFVDDDHHYYHPTYARHVPITQRASWPLTAPIPKMFQGYPDYIEALDIAIGVSSASVDSGVDLHEYNTEVTLATGQGSTLDMAYIGAWSHNEYLDI</sequence>
<accession>A0A436ZMX7</accession>
<feature type="compositionally biased region" description="Polar residues" evidence="1">
    <location>
        <begin position="1"/>
        <end position="10"/>
    </location>
</feature>
<comment type="caution">
    <text evidence="2">The sequence shown here is derived from an EMBL/GenBank/DDBJ whole genome shotgun (WGS) entry which is preliminary data.</text>
</comment>
<feature type="compositionally biased region" description="Low complexity" evidence="1">
    <location>
        <begin position="102"/>
        <end position="116"/>
    </location>
</feature>
<feature type="compositionally biased region" description="Basic and acidic residues" evidence="1">
    <location>
        <begin position="14"/>
        <end position="25"/>
    </location>
</feature>
<dbReference type="Proteomes" id="UP000283090">
    <property type="component" value="Unassembled WGS sequence"/>
</dbReference>
<keyword evidence="3" id="KW-1185">Reference proteome</keyword>
<feature type="region of interest" description="Disordered" evidence="1">
    <location>
        <begin position="69"/>
        <end position="117"/>
    </location>
</feature>
<dbReference type="GeneID" id="93590418"/>
<reference evidence="2 3" key="1">
    <citation type="submission" date="2019-01" db="EMBL/GenBank/DDBJ databases">
        <title>Intercellular communication is required for trap formation in the nematode-trapping fungus Duddingtonia flagrans.</title>
        <authorList>
            <person name="Youssar L."/>
            <person name="Wernet V."/>
            <person name="Hensel N."/>
            <person name="Hildebrandt H.-G."/>
            <person name="Fischer R."/>
        </authorList>
    </citation>
    <scope>NUCLEOTIDE SEQUENCE [LARGE SCALE GENOMIC DNA]</scope>
    <source>
        <strain evidence="2 3">CBS H-5679</strain>
    </source>
</reference>
<evidence type="ECO:0000313" key="2">
    <source>
        <dbReference type="EMBL" id="RVD80202.1"/>
    </source>
</evidence>
<proteinExistence type="predicted"/>
<dbReference type="AlphaFoldDB" id="A0A436ZMX7"/>
<protein>
    <submittedName>
        <fullName evidence="2">Uncharacterized protein</fullName>
    </submittedName>
</protein>
<feature type="compositionally biased region" description="Polar residues" evidence="1">
    <location>
        <begin position="83"/>
        <end position="92"/>
    </location>
</feature>
<dbReference type="VEuPathDB" id="FungiDB:DFL_008107"/>
<gene>
    <name evidence="2" type="ORF">DFL_008107</name>
</gene>
<evidence type="ECO:0000313" key="3">
    <source>
        <dbReference type="Proteomes" id="UP000283090"/>
    </source>
</evidence>
<dbReference type="EMBL" id="SAEB01000012">
    <property type="protein sequence ID" value="RVD80202.1"/>
    <property type="molecule type" value="Genomic_DNA"/>
</dbReference>
<feature type="region of interest" description="Disordered" evidence="1">
    <location>
        <begin position="1"/>
        <end position="57"/>
    </location>
</feature>